<dbReference type="SMART" id="SM00271">
    <property type="entry name" value="DnaJ"/>
    <property type="match status" value="1"/>
</dbReference>
<feature type="region of interest" description="Disordered" evidence="1">
    <location>
        <begin position="187"/>
        <end position="209"/>
    </location>
</feature>
<dbReference type="EMBL" id="NEVH01013560">
    <property type="protein sequence ID" value="PNF28580.1"/>
    <property type="molecule type" value="Genomic_DNA"/>
</dbReference>
<dbReference type="Pfam" id="PF00226">
    <property type="entry name" value="DnaJ"/>
    <property type="match status" value="1"/>
</dbReference>
<evidence type="ECO:0000256" key="1">
    <source>
        <dbReference type="SAM" id="MobiDB-lite"/>
    </source>
</evidence>
<gene>
    <name evidence="3" type="ORF">B7P43_G09386</name>
</gene>
<dbReference type="OrthoDB" id="342454at2759"/>
<dbReference type="PROSITE" id="PS50076">
    <property type="entry name" value="DNAJ_2"/>
    <property type="match status" value="1"/>
</dbReference>
<comment type="caution">
    <text evidence="3">The sequence shown here is derived from an EMBL/GenBank/DDBJ whole genome shotgun (WGS) entry which is preliminary data.</text>
</comment>
<dbReference type="InParanoid" id="A0A2J7QJ17"/>
<dbReference type="FunFam" id="1.10.287.110:FF:000112">
    <property type="entry name" value="Uncharacterized protein, isoform A"/>
    <property type="match status" value="1"/>
</dbReference>
<sequence>MANCNVNLTMNPEVLPSTRKEEAFNEFYTEVKEIEKRDSVLTPKQQIDRLLRPGSTYFNLNPYEVLQVDPDVPLDEVKKKYKRLSILVHPDKNQDDPDRAQQAFEIINKAWKTLENEETRTKCLDVIEEAKARTDHMISEKRKKLKREGKEQRVDEDDPGNYKHAVYVMTMKLFADMERKRRDLEQRDMEERKRKREQEIEEEEKATIEKEWQKNFEESRQNRVNSWKAFQAGSSGTTKNKNKKIRGSFKPPKHKAESR</sequence>
<dbReference type="STRING" id="105785.A0A2J7QJ17"/>
<dbReference type="Gene3D" id="1.10.287.110">
    <property type="entry name" value="DnaJ domain"/>
    <property type="match status" value="1"/>
</dbReference>
<reference evidence="3 4" key="1">
    <citation type="submission" date="2017-12" db="EMBL/GenBank/DDBJ databases">
        <title>Hemimetabolous genomes reveal molecular basis of termite eusociality.</title>
        <authorList>
            <person name="Harrison M.C."/>
            <person name="Jongepier E."/>
            <person name="Robertson H.M."/>
            <person name="Arning N."/>
            <person name="Bitard-Feildel T."/>
            <person name="Chao H."/>
            <person name="Childers C.P."/>
            <person name="Dinh H."/>
            <person name="Doddapaneni H."/>
            <person name="Dugan S."/>
            <person name="Gowin J."/>
            <person name="Greiner C."/>
            <person name="Han Y."/>
            <person name="Hu H."/>
            <person name="Hughes D.S.T."/>
            <person name="Huylmans A.-K."/>
            <person name="Kemena C."/>
            <person name="Kremer L.P.M."/>
            <person name="Lee S.L."/>
            <person name="Lopez-Ezquerra A."/>
            <person name="Mallet L."/>
            <person name="Monroy-Kuhn J.M."/>
            <person name="Moser A."/>
            <person name="Murali S.C."/>
            <person name="Muzny D.M."/>
            <person name="Otani S."/>
            <person name="Piulachs M.-D."/>
            <person name="Poelchau M."/>
            <person name="Qu J."/>
            <person name="Schaub F."/>
            <person name="Wada-Katsumata A."/>
            <person name="Worley K.C."/>
            <person name="Xie Q."/>
            <person name="Ylla G."/>
            <person name="Poulsen M."/>
            <person name="Gibbs R.A."/>
            <person name="Schal C."/>
            <person name="Richards S."/>
            <person name="Belles X."/>
            <person name="Korb J."/>
            <person name="Bornberg-Bauer E."/>
        </authorList>
    </citation>
    <scope>NUCLEOTIDE SEQUENCE [LARGE SCALE GENOMIC DNA]</scope>
    <source>
        <tissue evidence="3">Whole body</tissue>
    </source>
</reference>
<dbReference type="GO" id="GO:0005634">
    <property type="term" value="C:nucleus"/>
    <property type="evidence" value="ECO:0007669"/>
    <property type="project" value="TreeGrafter"/>
</dbReference>
<feature type="domain" description="J" evidence="2">
    <location>
        <begin position="61"/>
        <end position="138"/>
    </location>
</feature>
<dbReference type="InterPro" id="IPR042858">
    <property type="entry name" value="DNAJC8"/>
</dbReference>
<dbReference type="InterPro" id="IPR001623">
    <property type="entry name" value="DnaJ_domain"/>
</dbReference>
<organism evidence="3 4">
    <name type="scientific">Cryptotermes secundus</name>
    <dbReference type="NCBI Taxonomy" id="105785"/>
    <lineage>
        <taxon>Eukaryota</taxon>
        <taxon>Metazoa</taxon>
        <taxon>Ecdysozoa</taxon>
        <taxon>Arthropoda</taxon>
        <taxon>Hexapoda</taxon>
        <taxon>Insecta</taxon>
        <taxon>Pterygota</taxon>
        <taxon>Neoptera</taxon>
        <taxon>Polyneoptera</taxon>
        <taxon>Dictyoptera</taxon>
        <taxon>Blattodea</taxon>
        <taxon>Blattoidea</taxon>
        <taxon>Termitoidae</taxon>
        <taxon>Kalotermitidae</taxon>
        <taxon>Cryptotermitinae</taxon>
        <taxon>Cryptotermes</taxon>
    </lineage>
</organism>
<dbReference type="PRINTS" id="PR00625">
    <property type="entry name" value="JDOMAIN"/>
</dbReference>
<name>A0A2J7QJ17_9NEOP</name>
<dbReference type="PANTHER" id="PTHR15606">
    <property type="entry name" value="DNAJ HOMOLOG SUBFAMILY C MEMBER 8/LIPOPOLYSACCHARIDE SPECIFIC RESPONSE-7-RELATED"/>
    <property type="match status" value="1"/>
</dbReference>
<feature type="region of interest" description="Disordered" evidence="1">
    <location>
        <begin position="225"/>
        <end position="259"/>
    </location>
</feature>
<dbReference type="Proteomes" id="UP000235965">
    <property type="component" value="Unassembled WGS sequence"/>
</dbReference>
<dbReference type="FunCoup" id="A0A2J7QJ17">
    <property type="interactions" value="2504"/>
</dbReference>
<dbReference type="PANTHER" id="PTHR15606:SF4">
    <property type="entry name" value="DNAJ HOMOLOG SUBFAMILY C MEMBER 8"/>
    <property type="match status" value="1"/>
</dbReference>
<dbReference type="AlphaFoldDB" id="A0A2J7QJ17"/>
<evidence type="ECO:0000313" key="4">
    <source>
        <dbReference type="Proteomes" id="UP000235965"/>
    </source>
</evidence>
<dbReference type="InterPro" id="IPR036869">
    <property type="entry name" value="J_dom_sf"/>
</dbReference>
<evidence type="ECO:0000259" key="2">
    <source>
        <dbReference type="PROSITE" id="PS50076"/>
    </source>
</evidence>
<protein>
    <submittedName>
        <fullName evidence="3">DnaJ subfamily C member 8</fullName>
    </submittedName>
</protein>
<keyword evidence="4" id="KW-1185">Reference proteome</keyword>
<dbReference type="CDD" id="cd06257">
    <property type="entry name" value="DnaJ"/>
    <property type="match status" value="1"/>
</dbReference>
<proteinExistence type="predicted"/>
<dbReference type="SUPFAM" id="SSF46565">
    <property type="entry name" value="Chaperone J-domain"/>
    <property type="match status" value="1"/>
</dbReference>
<feature type="compositionally biased region" description="Basic and acidic residues" evidence="1">
    <location>
        <begin position="187"/>
        <end position="198"/>
    </location>
</feature>
<feature type="region of interest" description="Disordered" evidence="1">
    <location>
        <begin position="138"/>
        <end position="160"/>
    </location>
</feature>
<evidence type="ECO:0000313" key="3">
    <source>
        <dbReference type="EMBL" id="PNF28580.1"/>
    </source>
</evidence>
<feature type="compositionally biased region" description="Basic residues" evidence="1">
    <location>
        <begin position="240"/>
        <end position="253"/>
    </location>
</feature>
<accession>A0A2J7QJ17</accession>